<dbReference type="AlphaFoldDB" id="A0AAW1UU13"/>
<evidence type="ECO:0008006" key="3">
    <source>
        <dbReference type="Google" id="ProtNLM"/>
    </source>
</evidence>
<feature type="non-terminal residue" evidence="1">
    <location>
        <position position="71"/>
    </location>
</feature>
<gene>
    <name evidence="1" type="ORF">WA026_001638</name>
</gene>
<protein>
    <recommendedName>
        <fullName evidence="3">Secreted protein</fullName>
    </recommendedName>
</protein>
<name>A0AAW1UU13_9CUCU</name>
<organism evidence="1 2">
    <name type="scientific">Henosepilachna vigintioctopunctata</name>
    <dbReference type="NCBI Taxonomy" id="420089"/>
    <lineage>
        <taxon>Eukaryota</taxon>
        <taxon>Metazoa</taxon>
        <taxon>Ecdysozoa</taxon>
        <taxon>Arthropoda</taxon>
        <taxon>Hexapoda</taxon>
        <taxon>Insecta</taxon>
        <taxon>Pterygota</taxon>
        <taxon>Neoptera</taxon>
        <taxon>Endopterygota</taxon>
        <taxon>Coleoptera</taxon>
        <taxon>Polyphaga</taxon>
        <taxon>Cucujiformia</taxon>
        <taxon>Coccinelloidea</taxon>
        <taxon>Coccinellidae</taxon>
        <taxon>Epilachninae</taxon>
        <taxon>Epilachnini</taxon>
        <taxon>Henosepilachna</taxon>
    </lineage>
</organism>
<reference evidence="1 2" key="1">
    <citation type="submission" date="2023-03" db="EMBL/GenBank/DDBJ databases">
        <title>Genome insight into feeding habits of ladybird beetles.</title>
        <authorList>
            <person name="Li H.-S."/>
            <person name="Huang Y.-H."/>
            <person name="Pang H."/>
        </authorList>
    </citation>
    <scope>NUCLEOTIDE SEQUENCE [LARGE SCALE GENOMIC DNA]</scope>
    <source>
        <strain evidence="1">SYSU_2023b</strain>
        <tissue evidence="1">Whole body</tissue>
    </source>
</reference>
<evidence type="ECO:0000313" key="1">
    <source>
        <dbReference type="EMBL" id="KAK9883460.1"/>
    </source>
</evidence>
<keyword evidence="2" id="KW-1185">Reference proteome</keyword>
<accession>A0AAW1UU13</accession>
<evidence type="ECO:0000313" key="2">
    <source>
        <dbReference type="Proteomes" id="UP001431783"/>
    </source>
</evidence>
<comment type="caution">
    <text evidence="1">The sequence shown here is derived from an EMBL/GenBank/DDBJ whole genome shotgun (WGS) entry which is preliminary data.</text>
</comment>
<dbReference type="Proteomes" id="UP001431783">
    <property type="component" value="Unassembled WGS sequence"/>
</dbReference>
<dbReference type="EMBL" id="JARQZJ010000091">
    <property type="protein sequence ID" value="KAK9883460.1"/>
    <property type="molecule type" value="Genomic_DNA"/>
</dbReference>
<sequence length="71" mass="8094">MLTIILKFLRYKSTARETIGAFAVTHVILCHAYFASLAVPEYISHKTISTIKVAVVHVDIPRAFRVRSHRQ</sequence>
<proteinExistence type="predicted"/>